<dbReference type="RefSeq" id="WP_068554257.1">
    <property type="nucleotide sequence ID" value="NZ_LOEE01000006.1"/>
</dbReference>
<dbReference type="AlphaFoldDB" id="A0A140LCI5"/>
<dbReference type="Proteomes" id="UP000070456">
    <property type="component" value="Unassembled WGS sequence"/>
</dbReference>
<gene>
    <name evidence="1" type="ORF">AN619_02350</name>
</gene>
<evidence type="ECO:0000313" key="1">
    <source>
        <dbReference type="EMBL" id="KXG78260.1"/>
    </source>
</evidence>
<comment type="caution">
    <text evidence="1">The sequence shown here is derived from an EMBL/GenBank/DDBJ whole genome shotgun (WGS) entry which is preliminary data.</text>
</comment>
<organism evidence="1 2">
    <name type="scientific">Thermotalea metallivorans</name>
    <dbReference type="NCBI Taxonomy" id="520762"/>
    <lineage>
        <taxon>Bacteria</taxon>
        <taxon>Bacillati</taxon>
        <taxon>Bacillota</taxon>
        <taxon>Clostridia</taxon>
        <taxon>Peptostreptococcales</taxon>
        <taxon>Thermotaleaceae</taxon>
        <taxon>Thermotalea</taxon>
    </lineage>
</organism>
<dbReference type="STRING" id="520762.AN619_02350"/>
<keyword evidence="2" id="KW-1185">Reference proteome</keyword>
<dbReference type="EMBL" id="LOEE01000006">
    <property type="protein sequence ID" value="KXG78260.1"/>
    <property type="molecule type" value="Genomic_DNA"/>
</dbReference>
<reference evidence="1 2" key="1">
    <citation type="submission" date="2015-12" db="EMBL/GenBank/DDBJ databases">
        <title>Draft genome sequence of the thermoanaerobe Thermotalea metallivorans, an isolate from the runoff channel of the Great Artesian Basin, Australia.</title>
        <authorList>
            <person name="Patel B.K."/>
        </authorList>
    </citation>
    <scope>NUCLEOTIDE SEQUENCE [LARGE SCALE GENOMIC DNA]</scope>
    <source>
        <strain evidence="1 2">B2-1</strain>
    </source>
</reference>
<proteinExistence type="predicted"/>
<sequence>MRGNLLEELITWQQQGRRSVEIRIENSGEMKIWVYDYDLLVGQFITSTDEINLEGKKIENEKAEYERLKKKFGEAM</sequence>
<evidence type="ECO:0000313" key="2">
    <source>
        <dbReference type="Proteomes" id="UP000070456"/>
    </source>
</evidence>
<protein>
    <submittedName>
        <fullName evidence="1">Uncharacterized protein</fullName>
    </submittedName>
</protein>
<dbReference type="OrthoDB" id="9972726at2"/>
<name>A0A140LCI5_9FIRM</name>
<accession>A0A140LCI5</accession>